<comment type="caution">
    <text evidence="1">The sequence shown here is derived from an EMBL/GenBank/DDBJ whole genome shotgun (WGS) entry which is preliminary data.</text>
</comment>
<evidence type="ECO:0000313" key="1">
    <source>
        <dbReference type="EMBL" id="NBJ25167.1"/>
    </source>
</evidence>
<proteinExistence type="predicted"/>
<dbReference type="RefSeq" id="WP_161725819.1">
    <property type="nucleotide sequence ID" value="NZ_JAAAXI010000025.1"/>
</dbReference>
<gene>
    <name evidence="1" type="ORF">GR303_12485</name>
</gene>
<dbReference type="CDD" id="cd14744">
    <property type="entry name" value="PAAR_CT_2"/>
    <property type="match status" value="1"/>
</dbReference>
<reference evidence="1 2" key="1">
    <citation type="submission" date="2020-01" db="EMBL/GenBank/DDBJ databases">
        <title>Microvirga sp. nov., an arsenate reduction bacterium isolated from Tibet hotspring sediments.</title>
        <authorList>
            <person name="Yuan C.-G."/>
        </authorList>
    </citation>
    <scope>NUCLEOTIDE SEQUENCE [LARGE SCALE GENOMIC DNA]</scope>
    <source>
        <strain evidence="1 2">SYSU G3D203</strain>
    </source>
</reference>
<keyword evidence="2" id="KW-1185">Reference proteome</keyword>
<sequence>MPKVARLGDSSDHGGVIISSSARTYADGILIARVGDLHDCPIPGHGVTPILTGSPNLEVEGKSAARIGSVCGCGAVISDGSPTFECS</sequence>
<protein>
    <submittedName>
        <fullName evidence="1">PAAR domain-containing protein</fullName>
    </submittedName>
</protein>
<evidence type="ECO:0000313" key="2">
    <source>
        <dbReference type="Proteomes" id="UP000818323"/>
    </source>
</evidence>
<dbReference type="Pfam" id="PF05488">
    <property type="entry name" value="PAAR_motif"/>
    <property type="match status" value="1"/>
</dbReference>
<dbReference type="Gene3D" id="2.60.200.60">
    <property type="match status" value="1"/>
</dbReference>
<organism evidence="1 2">
    <name type="scientific">Microvirga arsenatis</name>
    <dbReference type="NCBI Taxonomy" id="2692265"/>
    <lineage>
        <taxon>Bacteria</taxon>
        <taxon>Pseudomonadati</taxon>
        <taxon>Pseudomonadota</taxon>
        <taxon>Alphaproteobacteria</taxon>
        <taxon>Hyphomicrobiales</taxon>
        <taxon>Methylobacteriaceae</taxon>
        <taxon>Microvirga</taxon>
    </lineage>
</organism>
<dbReference type="InterPro" id="IPR008727">
    <property type="entry name" value="PAAR_motif"/>
</dbReference>
<name>A0ABW9YXR1_9HYPH</name>
<dbReference type="Proteomes" id="UP000818323">
    <property type="component" value="Unassembled WGS sequence"/>
</dbReference>
<dbReference type="EMBL" id="JAAAXJ010000005">
    <property type="protein sequence ID" value="NBJ25167.1"/>
    <property type="molecule type" value="Genomic_DNA"/>
</dbReference>
<accession>A0ABW9YXR1</accession>